<sequence length="281" mass="31880">MPRITPRLGSTLLAVCALTGAALAGTQVGHPATGVVEDDYRLVLEDKPTNAGKVFGWGLSAWEDEFRPEVRFDGGRWKSNVDGRVGQQIGMLTLQAGTEPMTLQTTAMDHFARYGRWEARVRTRVFDRGNAPYRVFFELVPVGEYRCGAKSLVIGSYQPGRPMVEGYVRTRPNNEFHYQVDPEATTEEFHTFAIEVAPDHVTWFVDKNVIMTERRPEALSGVRYRVRFRMEGSRAPHETMNESWLQMDWVRYYTLERANARPITAPPAQRTTYDGGCWPAS</sequence>
<dbReference type="EMBL" id="CADCUI010000006">
    <property type="protein sequence ID" value="CAA9328855.1"/>
    <property type="molecule type" value="Genomic_DNA"/>
</dbReference>
<dbReference type="SUPFAM" id="SSF49899">
    <property type="entry name" value="Concanavalin A-like lectins/glucanases"/>
    <property type="match status" value="1"/>
</dbReference>
<gene>
    <name evidence="3" type="ORF">AVDCRST_MAG34-134</name>
</gene>
<evidence type="ECO:0000259" key="2">
    <source>
        <dbReference type="PROSITE" id="PS51762"/>
    </source>
</evidence>
<feature type="domain" description="GH16" evidence="2">
    <location>
        <begin position="60"/>
        <end position="258"/>
    </location>
</feature>
<dbReference type="Pfam" id="PF00722">
    <property type="entry name" value="Glyco_hydro_16"/>
    <property type="match status" value="1"/>
</dbReference>
<reference evidence="3" key="1">
    <citation type="submission" date="2020-02" db="EMBL/GenBank/DDBJ databases">
        <authorList>
            <person name="Meier V. D."/>
        </authorList>
    </citation>
    <scope>NUCLEOTIDE SEQUENCE</scope>
    <source>
        <strain evidence="3">AVDCRST_MAG34</strain>
    </source>
</reference>
<feature type="signal peptide" evidence="1">
    <location>
        <begin position="1"/>
        <end position="24"/>
    </location>
</feature>
<organism evidence="3">
    <name type="scientific">uncultured Nocardioidaceae bacterium</name>
    <dbReference type="NCBI Taxonomy" id="253824"/>
    <lineage>
        <taxon>Bacteria</taxon>
        <taxon>Bacillati</taxon>
        <taxon>Actinomycetota</taxon>
        <taxon>Actinomycetes</taxon>
        <taxon>Propionibacteriales</taxon>
        <taxon>Nocardioidaceae</taxon>
        <taxon>environmental samples</taxon>
    </lineage>
</organism>
<proteinExistence type="predicted"/>
<feature type="chain" id="PRO_5039654432" description="GH16 domain-containing protein" evidence="1">
    <location>
        <begin position="25"/>
        <end position="281"/>
    </location>
</feature>
<dbReference type="GO" id="GO:0004553">
    <property type="term" value="F:hydrolase activity, hydrolyzing O-glycosyl compounds"/>
    <property type="evidence" value="ECO:0007669"/>
    <property type="project" value="InterPro"/>
</dbReference>
<dbReference type="Gene3D" id="2.60.120.200">
    <property type="match status" value="1"/>
</dbReference>
<name>A0A6J4LB98_9ACTN</name>
<dbReference type="AlphaFoldDB" id="A0A6J4LB98"/>
<keyword evidence="1" id="KW-0732">Signal</keyword>
<evidence type="ECO:0000256" key="1">
    <source>
        <dbReference type="SAM" id="SignalP"/>
    </source>
</evidence>
<evidence type="ECO:0000313" key="3">
    <source>
        <dbReference type="EMBL" id="CAA9328855.1"/>
    </source>
</evidence>
<dbReference type="PROSITE" id="PS51762">
    <property type="entry name" value="GH16_2"/>
    <property type="match status" value="1"/>
</dbReference>
<dbReference type="GO" id="GO:0005975">
    <property type="term" value="P:carbohydrate metabolic process"/>
    <property type="evidence" value="ECO:0007669"/>
    <property type="project" value="InterPro"/>
</dbReference>
<dbReference type="InterPro" id="IPR013320">
    <property type="entry name" value="ConA-like_dom_sf"/>
</dbReference>
<accession>A0A6J4LB98</accession>
<dbReference type="InterPro" id="IPR000757">
    <property type="entry name" value="Beta-glucanase-like"/>
</dbReference>
<protein>
    <recommendedName>
        <fullName evidence="2">GH16 domain-containing protein</fullName>
    </recommendedName>
</protein>